<evidence type="ECO:0000313" key="3">
    <source>
        <dbReference type="Proteomes" id="UP000195719"/>
    </source>
</evidence>
<dbReference type="Proteomes" id="UP000195719">
    <property type="component" value="Unassembled WGS sequence"/>
</dbReference>
<dbReference type="Pfam" id="PF13643">
    <property type="entry name" value="DUF4145"/>
    <property type="match status" value="1"/>
</dbReference>
<name>A0A1Y6MCR4_9GAMM</name>
<evidence type="ECO:0000259" key="1">
    <source>
        <dbReference type="Pfam" id="PF13643"/>
    </source>
</evidence>
<dbReference type="AlphaFoldDB" id="A0A1Y6MCR4"/>
<keyword evidence="3" id="KW-1185">Reference proteome</keyword>
<dbReference type="EMBL" id="FYAJ01000002">
    <property type="protein sequence ID" value="SMY34336.1"/>
    <property type="molecule type" value="Genomic_DNA"/>
</dbReference>
<dbReference type="InterPro" id="IPR025285">
    <property type="entry name" value="DUF4145"/>
</dbReference>
<evidence type="ECO:0000313" key="2">
    <source>
        <dbReference type="EMBL" id="SMY34336.1"/>
    </source>
</evidence>
<feature type="domain" description="DUF4145" evidence="1">
    <location>
        <begin position="126"/>
        <end position="210"/>
    </location>
</feature>
<accession>A0A1Y6MCR4</accession>
<dbReference type="RefSeq" id="WP_087853049.1">
    <property type="nucleotide sequence ID" value="NZ_FYAJ01000002.1"/>
</dbReference>
<sequence>MSNNEISKDQKVGQKLDSSCGVCNRSTKHLILSDIYSQGFEEHGQYGGVSWYDEYQVIQCQGCESIVFRSTHENSEEYDYGYTHDGQECVIPIKKIDVYPNPEEGRQPINDSFLIPQKLHAIYRETISSLNSNHAILTGIGIRAIVETICKDKNAQGNNLYLKINDLVTQGVLTQDGADILHKLRSIGNDSAHEVKPHDTVQLGLAIDVIDHLLQGVYILPYHAKSKFK</sequence>
<protein>
    <recommendedName>
        <fullName evidence="1">DUF4145 domain-containing protein</fullName>
    </recommendedName>
</protein>
<gene>
    <name evidence="2" type="ORF">PAND9192_01277</name>
</gene>
<organism evidence="2 3">
    <name type="scientific">Photobacterium andalusiense</name>
    <dbReference type="NCBI Taxonomy" id="2204296"/>
    <lineage>
        <taxon>Bacteria</taxon>
        <taxon>Pseudomonadati</taxon>
        <taxon>Pseudomonadota</taxon>
        <taxon>Gammaproteobacteria</taxon>
        <taxon>Vibrionales</taxon>
        <taxon>Vibrionaceae</taxon>
        <taxon>Photobacterium</taxon>
    </lineage>
</organism>
<reference evidence="3" key="1">
    <citation type="submission" date="2017-06" db="EMBL/GenBank/DDBJ databases">
        <authorList>
            <person name="Rodrigo-Torres L."/>
            <person name="Arahal R.D."/>
            <person name="Lucena T."/>
        </authorList>
    </citation>
    <scope>NUCLEOTIDE SEQUENCE [LARGE SCALE GENOMIC DNA]</scope>
    <source>
        <strain evidence="3">CECT 9192</strain>
    </source>
</reference>
<proteinExistence type="predicted"/>